<evidence type="ECO:0000313" key="1">
    <source>
        <dbReference type="EMBL" id="SCC17187.1"/>
    </source>
</evidence>
<name>A0A1C4CDG8_9ENTR</name>
<sequence length="40" mass="4433">MTIRATRLFVKSPGIAACIEGPNKKRLKEPSFPVSDLLFT</sequence>
<gene>
    <name evidence="1" type="ORF">GA0061071_107140</name>
</gene>
<reference evidence="2" key="1">
    <citation type="submission" date="2016-08" db="EMBL/GenBank/DDBJ databases">
        <authorList>
            <person name="Varghese N."/>
            <person name="Submissions Spin"/>
        </authorList>
    </citation>
    <scope>NUCLEOTIDE SEQUENCE [LARGE SCALE GENOMIC DNA]</scope>
    <source>
        <strain evidence="2">REICA_082</strain>
    </source>
</reference>
<dbReference type="EMBL" id="FMAY01000007">
    <property type="protein sequence ID" value="SCC17187.1"/>
    <property type="molecule type" value="Genomic_DNA"/>
</dbReference>
<evidence type="ECO:0000313" key="2">
    <source>
        <dbReference type="Proteomes" id="UP000198975"/>
    </source>
</evidence>
<protein>
    <submittedName>
        <fullName evidence="1">Uncharacterized protein</fullName>
    </submittedName>
</protein>
<organism evidence="1 2">
    <name type="scientific">Kosakonia oryzendophytica</name>
    <dbReference type="NCBI Taxonomy" id="1005665"/>
    <lineage>
        <taxon>Bacteria</taxon>
        <taxon>Pseudomonadati</taxon>
        <taxon>Pseudomonadota</taxon>
        <taxon>Gammaproteobacteria</taxon>
        <taxon>Enterobacterales</taxon>
        <taxon>Enterobacteriaceae</taxon>
        <taxon>Kosakonia</taxon>
    </lineage>
</organism>
<keyword evidence="2" id="KW-1185">Reference proteome</keyword>
<proteinExistence type="predicted"/>
<accession>A0A1C4CDG8</accession>
<dbReference type="AlphaFoldDB" id="A0A1C4CDG8"/>
<dbReference type="Proteomes" id="UP000198975">
    <property type="component" value="Unassembled WGS sequence"/>
</dbReference>